<dbReference type="Proteomes" id="UP000011116">
    <property type="component" value="Chromosome 7H"/>
</dbReference>
<dbReference type="CDD" id="cd06222">
    <property type="entry name" value="RNase_H_like"/>
    <property type="match status" value="1"/>
</dbReference>
<dbReference type="AlphaFoldDB" id="A0A8I7BD37"/>
<evidence type="ECO:0000313" key="3">
    <source>
        <dbReference type="Proteomes" id="UP000011116"/>
    </source>
</evidence>
<dbReference type="InterPro" id="IPR052929">
    <property type="entry name" value="RNase_H-like_EbsB-rel"/>
</dbReference>
<dbReference type="GO" id="GO:0004523">
    <property type="term" value="F:RNA-DNA hybrid ribonuclease activity"/>
    <property type="evidence" value="ECO:0007669"/>
    <property type="project" value="InterPro"/>
</dbReference>
<dbReference type="SUPFAM" id="SSF53098">
    <property type="entry name" value="Ribonuclease H-like"/>
    <property type="match status" value="1"/>
</dbReference>
<proteinExistence type="predicted"/>
<dbReference type="Gramene" id="HORVU.MOREX.r3.7HG0644670.1">
    <property type="protein sequence ID" value="HORVU.MOREX.r3.7HG0644670.1.CDS1"/>
    <property type="gene ID" value="HORVU.MOREX.r3.7HG0644670"/>
</dbReference>
<name>A0A8I7BD37_HORVV</name>
<reference evidence="2" key="3">
    <citation type="submission" date="2022-01" db="UniProtKB">
        <authorList>
            <consortium name="EnsemblPlants"/>
        </authorList>
    </citation>
    <scope>IDENTIFICATION</scope>
    <source>
        <strain evidence="2">subsp. vulgare</strain>
    </source>
</reference>
<feature type="domain" description="RNase H type-1" evidence="1">
    <location>
        <begin position="18"/>
        <end position="129"/>
    </location>
</feature>
<reference evidence="3" key="1">
    <citation type="journal article" date="2012" name="Nature">
        <title>A physical, genetic and functional sequence assembly of the barley genome.</title>
        <authorList>
            <consortium name="The International Barley Genome Sequencing Consortium"/>
            <person name="Mayer K.F."/>
            <person name="Waugh R."/>
            <person name="Brown J.W."/>
            <person name="Schulman A."/>
            <person name="Langridge P."/>
            <person name="Platzer M."/>
            <person name="Fincher G.B."/>
            <person name="Muehlbauer G.J."/>
            <person name="Sato K."/>
            <person name="Close T.J."/>
            <person name="Wise R.P."/>
            <person name="Stein N."/>
        </authorList>
    </citation>
    <scope>NUCLEOTIDE SEQUENCE [LARGE SCALE GENOMIC DNA]</scope>
    <source>
        <strain evidence="3">cv. Morex</strain>
    </source>
</reference>
<reference evidence="2" key="2">
    <citation type="submission" date="2020-10" db="EMBL/GenBank/DDBJ databases">
        <authorList>
            <person name="Scholz U."/>
            <person name="Mascher M."/>
            <person name="Fiebig A."/>
        </authorList>
    </citation>
    <scope>NUCLEOTIDE SEQUENCE [LARGE SCALE GENOMIC DNA]</scope>
    <source>
        <strain evidence="2">cv. Morex</strain>
    </source>
</reference>
<evidence type="ECO:0000313" key="2">
    <source>
        <dbReference type="EnsemblPlants" id="HORVU.MOREX.r3.7HG0644670.1.CDS1"/>
    </source>
</evidence>
<dbReference type="PANTHER" id="PTHR47074">
    <property type="entry name" value="BNAC02G40300D PROTEIN"/>
    <property type="match status" value="1"/>
</dbReference>
<dbReference type="InterPro" id="IPR044730">
    <property type="entry name" value="RNase_H-like_dom_plant"/>
</dbReference>
<dbReference type="Pfam" id="PF13456">
    <property type="entry name" value="RVT_3"/>
    <property type="match status" value="1"/>
</dbReference>
<dbReference type="Gene3D" id="3.30.420.10">
    <property type="entry name" value="Ribonuclease H-like superfamily/Ribonuclease H"/>
    <property type="match status" value="1"/>
</dbReference>
<dbReference type="InterPro" id="IPR012337">
    <property type="entry name" value="RNaseH-like_sf"/>
</dbReference>
<keyword evidence="3" id="KW-1185">Reference proteome</keyword>
<dbReference type="EnsemblPlants" id="HORVU.MOREX.r3.7HG0644670.1">
    <property type="protein sequence ID" value="HORVU.MOREX.r3.7HG0644670.1.CDS1"/>
    <property type="gene ID" value="HORVU.MOREX.r3.7HG0644670"/>
</dbReference>
<dbReference type="InterPro" id="IPR036397">
    <property type="entry name" value="RNaseH_sf"/>
</dbReference>
<dbReference type="SMR" id="A0A8I7BD37"/>
<organism evidence="2 3">
    <name type="scientific">Hordeum vulgare subsp. vulgare</name>
    <name type="common">Domesticated barley</name>
    <dbReference type="NCBI Taxonomy" id="112509"/>
    <lineage>
        <taxon>Eukaryota</taxon>
        <taxon>Viridiplantae</taxon>
        <taxon>Streptophyta</taxon>
        <taxon>Embryophyta</taxon>
        <taxon>Tracheophyta</taxon>
        <taxon>Spermatophyta</taxon>
        <taxon>Magnoliopsida</taxon>
        <taxon>Liliopsida</taxon>
        <taxon>Poales</taxon>
        <taxon>Poaceae</taxon>
        <taxon>BOP clade</taxon>
        <taxon>Pooideae</taxon>
        <taxon>Triticodae</taxon>
        <taxon>Triticeae</taxon>
        <taxon>Hordeinae</taxon>
        <taxon>Hordeum</taxon>
    </lineage>
</organism>
<protein>
    <recommendedName>
        <fullName evidence="1">RNase H type-1 domain-containing protein</fullName>
    </recommendedName>
</protein>
<evidence type="ECO:0000259" key="1">
    <source>
        <dbReference type="Pfam" id="PF13456"/>
    </source>
</evidence>
<dbReference type="InterPro" id="IPR002156">
    <property type="entry name" value="RNaseH_domain"/>
</dbReference>
<dbReference type="PANTHER" id="PTHR47074:SF73">
    <property type="entry name" value="OS04G0448401 PROTEIN"/>
    <property type="match status" value="1"/>
</dbReference>
<sequence>MRMPQKWKPPDEGWVKVNSDGAVSRRGEGGCGGGDVLRDHHGAFLAASCHHFPTFTDPISAEIHACRRALQVATEINATRVHIELDAKEVVDMLNNPAKNLSVLGPWIQEIKTSMDVFDDAKISWVRRSTECSR</sequence>
<dbReference type="GO" id="GO:0003676">
    <property type="term" value="F:nucleic acid binding"/>
    <property type="evidence" value="ECO:0007669"/>
    <property type="project" value="InterPro"/>
</dbReference>
<accession>A0A8I7BD37</accession>